<reference evidence="1" key="2">
    <citation type="submission" date="2020-09" db="EMBL/GenBank/DDBJ databases">
        <authorList>
            <person name="Sun Q."/>
            <person name="Ohkuma M."/>
        </authorList>
    </citation>
    <scope>NUCLEOTIDE SEQUENCE</scope>
    <source>
        <strain evidence="1">JCM 18487</strain>
    </source>
</reference>
<dbReference type="Gene3D" id="1.50.10.20">
    <property type="match status" value="1"/>
</dbReference>
<dbReference type="EMBL" id="BMOY01000019">
    <property type="protein sequence ID" value="GGJ05994.1"/>
    <property type="molecule type" value="Genomic_DNA"/>
</dbReference>
<reference evidence="1" key="1">
    <citation type="journal article" date="2014" name="Int. J. Syst. Evol. Microbiol.">
        <title>Complete genome sequence of Corynebacterium casei LMG S-19264T (=DSM 44701T), isolated from a smear-ripened cheese.</title>
        <authorList>
            <consortium name="US DOE Joint Genome Institute (JGI-PGF)"/>
            <person name="Walter F."/>
            <person name="Albersmeier A."/>
            <person name="Kalinowski J."/>
            <person name="Ruckert C."/>
        </authorList>
    </citation>
    <scope>NUCLEOTIDE SEQUENCE</scope>
    <source>
        <strain evidence="1">JCM 18487</strain>
    </source>
</reference>
<proteinExistence type="predicted"/>
<keyword evidence="1" id="KW-0808">Transferase</keyword>
<dbReference type="GO" id="GO:0016740">
    <property type="term" value="F:transferase activity"/>
    <property type="evidence" value="ECO:0007669"/>
    <property type="project" value="UniProtKB-KW"/>
</dbReference>
<keyword evidence="2" id="KW-1185">Reference proteome</keyword>
<name>A0A917KD02_9BACL</name>
<gene>
    <name evidence="1" type="ORF">GCM10010885_13980</name>
</gene>
<organism evidence="1 2">
    <name type="scientific">Alicyclobacillus cellulosilyticus</name>
    <dbReference type="NCBI Taxonomy" id="1003997"/>
    <lineage>
        <taxon>Bacteria</taxon>
        <taxon>Bacillati</taxon>
        <taxon>Bacillota</taxon>
        <taxon>Bacilli</taxon>
        <taxon>Bacillales</taxon>
        <taxon>Alicyclobacillaceae</taxon>
        <taxon>Alicyclobacillus</taxon>
    </lineage>
</organism>
<dbReference type="Proteomes" id="UP000637695">
    <property type="component" value="Unassembled WGS sequence"/>
</dbReference>
<comment type="caution">
    <text evidence="1">The sequence shown here is derived from an EMBL/GenBank/DDBJ whole genome shotgun (WGS) entry which is preliminary data.</text>
</comment>
<dbReference type="SUPFAM" id="SSF48208">
    <property type="entry name" value="Six-hairpin glycosidases"/>
    <property type="match status" value="1"/>
</dbReference>
<dbReference type="InterPro" id="IPR008928">
    <property type="entry name" value="6-hairpin_glycosidase_sf"/>
</dbReference>
<dbReference type="GO" id="GO:0005975">
    <property type="term" value="P:carbohydrate metabolic process"/>
    <property type="evidence" value="ECO:0007669"/>
    <property type="project" value="InterPro"/>
</dbReference>
<dbReference type="AlphaFoldDB" id="A0A917KD02"/>
<protein>
    <submittedName>
        <fullName evidence="1">Glycosyl transferase</fullName>
    </submittedName>
</protein>
<evidence type="ECO:0000313" key="1">
    <source>
        <dbReference type="EMBL" id="GGJ05994.1"/>
    </source>
</evidence>
<sequence>MLEHGLGKIPRRREGYSTDDNARAIWTCLVWLDHVAAEERATLLRLVDTYLSFLLWVQHEDGGFQNDVAYDRTFLRERRSDDCFGRAVWALAVAWTKLESPDRRIAVREMLERAYRQVPRLSSARGFAYTLAALCLLWQHAKTDASDEVTAAFHAWVERNVPRWVTELERNLLSMYSRNAQTHWRWFEPVLTYGNGVLPWSLLVAYTVTERQDTLSAALHTLDFLIRQMTGQGGIIRPVGNQGWCTPERRAEWDQQPIDVMKLALAAAMAYRVTGDPAYRDVVRRCRAWFYGENDLGVPLADAEDGSCCDGLTPVGVNVNRGAESTLSYLLTEAMFRNVEVDAHEYHRRERVLHSFACI</sequence>
<accession>A0A917KD02</accession>
<evidence type="ECO:0000313" key="2">
    <source>
        <dbReference type="Proteomes" id="UP000637695"/>
    </source>
</evidence>